<dbReference type="Pfam" id="PF11736">
    <property type="entry name" value="DUF3299"/>
    <property type="match status" value="1"/>
</dbReference>
<dbReference type="Gene3D" id="2.40.50.870">
    <property type="entry name" value="Protein of unknown function (DUF3299)"/>
    <property type="match status" value="1"/>
</dbReference>
<dbReference type="EMBL" id="JBHSAF010000015">
    <property type="protein sequence ID" value="MFC3914748.1"/>
    <property type="molecule type" value="Genomic_DNA"/>
</dbReference>
<keyword evidence="1" id="KW-0732">Signal</keyword>
<gene>
    <name evidence="2" type="ORF">ACFOSS_14965</name>
</gene>
<comment type="caution">
    <text evidence="2">The sequence shown here is derived from an EMBL/GenBank/DDBJ whole genome shotgun (WGS) entry which is preliminary data.</text>
</comment>
<keyword evidence="3" id="KW-1185">Reference proteome</keyword>
<sequence>MLRFWIVLSLWGLASTGFAADYRELNWKNLLAPGEQAAVQATTSNQHNQVAPQVSAAVNPALDRHAVSLSGYAVPLEGDGQTVTAFLLVPFFGACIHVPPPPTNQVVFVQIPGGVPADALWDAIKVSGRLRVEDAHSDLANAGYRLEADAVIPYAGQ</sequence>
<dbReference type="RefSeq" id="WP_377154061.1">
    <property type="nucleotide sequence ID" value="NZ_JBHSAF010000015.1"/>
</dbReference>
<evidence type="ECO:0000313" key="2">
    <source>
        <dbReference type="EMBL" id="MFC3914748.1"/>
    </source>
</evidence>
<dbReference type="Proteomes" id="UP001595692">
    <property type="component" value="Unassembled WGS sequence"/>
</dbReference>
<dbReference type="InterPro" id="IPR021727">
    <property type="entry name" value="DUF3299"/>
</dbReference>
<feature type="signal peptide" evidence="1">
    <location>
        <begin position="1"/>
        <end position="19"/>
    </location>
</feature>
<feature type="chain" id="PRO_5046870760" evidence="1">
    <location>
        <begin position="20"/>
        <end position="157"/>
    </location>
</feature>
<name>A0ABV8CRJ2_9GAMM</name>
<accession>A0ABV8CRJ2</accession>
<organism evidence="2 3">
    <name type="scientific">Pseudaeromonas sharmana</name>
    <dbReference type="NCBI Taxonomy" id="328412"/>
    <lineage>
        <taxon>Bacteria</taxon>
        <taxon>Pseudomonadati</taxon>
        <taxon>Pseudomonadota</taxon>
        <taxon>Gammaproteobacteria</taxon>
        <taxon>Aeromonadales</taxon>
        <taxon>Aeromonadaceae</taxon>
        <taxon>Pseudaeromonas</taxon>
    </lineage>
</organism>
<reference evidence="3" key="1">
    <citation type="journal article" date="2019" name="Int. J. Syst. Evol. Microbiol.">
        <title>The Global Catalogue of Microorganisms (GCM) 10K type strain sequencing project: providing services to taxonomists for standard genome sequencing and annotation.</title>
        <authorList>
            <consortium name="The Broad Institute Genomics Platform"/>
            <consortium name="The Broad Institute Genome Sequencing Center for Infectious Disease"/>
            <person name="Wu L."/>
            <person name="Ma J."/>
        </authorList>
    </citation>
    <scope>NUCLEOTIDE SEQUENCE [LARGE SCALE GENOMIC DNA]</scope>
    <source>
        <strain evidence="3">CCUG 54939</strain>
    </source>
</reference>
<evidence type="ECO:0000256" key="1">
    <source>
        <dbReference type="SAM" id="SignalP"/>
    </source>
</evidence>
<evidence type="ECO:0000313" key="3">
    <source>
        <dbReference type="Proteomes" id="UP001595692"/>
    </source>
</evidence>
<protein>
    <submittedName>
        <fullName evidence="2">DUF3299 domain-containing protein</fullName>
    </submittedName>
</protein>
<proteinExistence type="predicted"/>